<keyword evidence="8" id="KW-1185">Reference proteome</keyword>
<evidence type="ECO:0000256" key="5">
    <source>
        <dbReference type="ARBA" id="ARBA00023136"/>
    </source>
</evidence>
<dbReference type="Pfam" id="PF05055">
    <property type="entry name" value="DUF677"/>
    <property type="match status" value="1"/>
</dbReference>
<reference evidence="7 8" key="1">
    <citation type="submission" date="2019-12" db="EMBL/GenBank/DDBJ databases">
        <authorList>
            <person name="Alioto T."/>
            <person name="Alioto T."/>
            <person name="Gomez Garrido J."/>
        </authorList>
    </citation>
    <scope>NUCLEOTIDE SEQUENCE [LARGE SCALE GENOMIC DNA]</scope>
</reference>
<dbReference type="Proteomes" id="UP000594638">
    <property type="component" value="Unassembled WGS sequence"/>
</dbReference>
<evidence type="ECO:0000256" key="4">
    <source>
        <dbReference type="ARBA" id="ARBA00022989"/>
    </source>
</evidence>
<protein>
    <submittedName>
        <fullName evidence="7">UPF0496 1-like</fullName>
    </submittedName>
</protein>
<accession>A0A8S0R3T5</accession>
<evidence type="ECO:0000256" key="3">
    <source>
        <dbReference type="ARBA" id="ARBA00022692"/>
    </source>
</evidence>
<evidence type="ECO:0000313" key="7">
    <source>
        <dbReference type="EMBL" id="CAA2973568.1"/>
    </source>
</evidence>
<proteinExistence type="inferred from homology"/>
<dbReference type="OrthoDB" id="679959at2759"/>
<keyword evidence="4 6" id="KW-1133">Transmembrane helix</keyword>
<dbReference type="InterPro" id="IPR007749">
    <property type="entry name" value="DUF677"/>
</dbReference>
<gene>
    <name evidence="7" type="ORF">OLEA9_A087379</name>
</gene>
<feature type="transmembrane region" description="Helical" evidence="6">
    <location>
        <begin position="302"/>
        <end position="323"/>
    </location>
</feature>
<evidence type="ECO:0000256" key="6">
    <source>
        <dbReference type="SAM" id="Phobius"/>
    </source>
</evidence>
<dbReference type="Gramene" id="OE9A087379T1">
    <property type="protein sequence ID" value="OE9A087379C1"/>
    <property type="gene ID" value="OE9A087379"/>
</dbReference>
<dbReference type="GO" id="GO:0016020">
    <property type="term" value="C:membrane"/>
    <property type="evidence" value="ECO:0007669"/>
    <property type="project" value="UniProtKB-SubCell"/>
</dbReference>
<dbReference type="AlphaFoldDB" id="A0A8S0R3T5"/>
<dbReference type="PANTHER" id="PTHR31113:SF3">
    <property type="entry name" value="UPF0496 PROTEIN 1"/>
    <property type="match status" value="1"/>
</dbReference>
<dbReference type="PANTHER" id="PTHR31113">
    <property type="entry name" value="UPF0496 PROTEIN 3-RELATED"/>
    <property type="match status" value="1"/>
</dbReference>
<keyword evidence="5 6" id="KW-0472">Membrane</keyword>
<evidence type="ECO:0000256" key="1">
    <source>
        <dbReference type="ARBA" id="ARBA00004370"/>
    </source>
</evidence>
<name>A0A8S0R3T5_OLEEU</name>
<comment type="similarity">
    <text evidence="2">Belongs to the UPF0496 family.</text>
</comment>
<sequence length="456" mass="51694">MIEVRSSLKEQIPQKISQLEHVIPTNPEDYIIHIPFIILSVNLTIIAFLPCSEKVKFKSLLRVGNQFHTIIRTEQYSYSNLMPPPGLPALEEARSSNDLQLQHRGDFRESHLRCYEAAYQEDTAVRTFDSTIQVHSNGAIKFMALGLLVPSLSFDSIREVTEYLLEVDPEVVKIILENMKDDIELSNLVDDYFQNSLQTLNFCTALDACLRRGGHIESILNVALRVFEEEHYSISGEGNVKIYPRTSEELRNLKAALDPLIEEFLVLFTSVYKQQVLMIEKLQAKTRKLDKKLGKLKVRRKISNVISISAFASVLISSVVAAAVMAPPVVTALAAASAVPSGSMGKWLDSVFRKREMGLRWKREIITSMRIGSYTVIKGLDFGRFQIEIDSLLENVDFATREEDSVVIAVEIQKKLNGFTKTIQDLREHSNKCTQKIRRDGNLILQKIMNQNFAMS</sequence>
<keyword evidence="3 6" id="KW-0812">Transmembrane</keyword>
<comment type="subcellular location">
    <subcellularLocation>
        <location evidence="1">Membrane</location>
    </subcellularLocation>
</comment>
<dbReference type="EMBL" id="CACTIH010002111">
    <property type="protein sequence ID" value="CAA2973568.1"/>
    <property type="molecule type" value="Genomic_DNA"/>
</dbReference>
<evidence type="ECO:0000256" key="2">
    <source>
        <dbReference type="ARBA" id="ARBA00009074"/>
    </source>
</evidence>
<comment type="caution">
    <text evidence="7">The sequence shown here is derived from an EMBL/GenBank/DDBJ whole genome shotgun (WGS) entry which is preliminary data.</text>
</comment>
<feature type="transmembrane region" description="Helical" evidence="6">
    <location>
        <begin position="30"/>
        <end position="49"/>
    </location>
</feature>
<organism evidence="7 8">
    <name type="scientific">Olea europaea subsp. europaea</name>
    <dbReference type="NCBI Taxonomy" id="158383"/>
    <lineage>
        <taxon>Eukaryota</taxon>
        <taxon>Viridiplantae</taxon>
        <taxon>Streptophyta</taxon>
        <taxon>Embryophyta</taxon>
        <taxon>Tracheophyta</taxon>
        <taxon>Spermatophyta</taxon>
        <taxon>Magnoliopsida</taxon>
        <taxon>eudicotyledons</taxon>
        <taxon>Gunneridae</taxon>
        <taxon>Pentapetalae</taxon>
        <taxon>asterids</taxon>
        <taxon>lamiids</taxon>
        <taxon>Lamiales</taxon>
        <taxon>Oleaceae</taxon>
        <taxon>Oleeae</taxon>
        <taxon>Olea</taxon>
    </lineage>
</organism>
<evidence type="ECO:0000313" key="8">
    <source>
        <dbReference type="Proteomes" id="UP000594638"/>
    </source>
</evidence>